<evidence type="ECO:0000259" key="10">
    <source>
        <dbReference type="PROSITE" id="PS50097"/>
    </source>
</evidence>
<keyword evidence="4" id="KW-0863">Zinc-finger</keyword>
<evidence type="ECO:0000256" key="1">
    <source>
        <dbReference type="ARBA" id="ARBA00004123"/>
    </source>
</evidence>
<dbReference type="Gene3D" id="3.30.710.10">
    <property type="entry name" value="Potassium Channel Kv1.1, Chain A"/>
    <property type="match status" value="1"/>
</dbReference>
<dbReference type="AlphaFoldDB" id="A0A401PDC0"/>
<keyword evidence="12" id="KW-1185">Reference proteome</keyword>
<dbReference type="SMART" id="SM00225">
    <property type="entry name" value="BTB"/>
    <property type="match status" value="1"/>
</dbReference>
<dbReference type="Pfam" id="PF00651">
    <property type="entry name" value="BTB"/>
    <property type="match status" value="1"/>
</dbReference>
<dbReference type="PANTHER" id="PTHR46105">
    <property type="entry name" value="AGAP004733-PA"/>
    <property type="match status" value="1"/>
</dbReference>
<proteinExistence type="predicted"/>
<dbReference type="GO" id="GO:0000981">
    <property type="term" value="F:DNA-binding transcription factor activity, RNA polymerase II-specific"/>
    <property type="evidence" value="ECO:0007669"/>
    <property type="project" value="TreeGrafter"/>
</dbReference>
<evidence type="ECO:0000256" key="9">
    <source>
        <dbReference type="ARBA" id="ARBA00023242"/>
    </source>
</evidence>
<keyword evidence="9" id="KW-0539">Nucleus</keyword>
<dbReference type="InterPro" id="IPR000210">
    <property type="entry name" value="BTB/POZ_dom"/>
</dbReference>
<name>A0A401PDC0_SCYTO</name>
<keyword evidence="7" id="KW-0238">DNA-binding</keyword>
<keyword evidence="3" id="KW-0677">Repeat</keyword>
<keyword evidence="5" id="KW-0862">Zinc</keyword>
<reference evidence="11 12" key="1">
    <citation type="journal article" date="2018" name="Nat. Ecol. Evol.">
        <title>Shark genomes provide insights into elasmobranch evolution and the origin of vertebrates.</title>
        <authorList>
            <person name="Hara Y"/>
            <person name="Yamaguchi K"/>
            <person name="Onimaru K"/>
            <person name="Kadota M"/>
            <person name="Koyanagi M"/>
            <person name="Keeley SD"/>
            <person name="Tatsumi K"/>
            <person name="Tanaka K"/>
            <person name="Motone F"/>
            <person name="Kageyama Y"/>
            <person name="Nozu R"/>
            <person name="Adachi N"/>
            <person name="Nishimura O"/>
            <person name="Nakagawa R"/>
            <person name="Tanegashima C"/>
            <person name="Kiyatake I"/>
            <person name="Matsumoto R"/>
            <person name="Murakumo K"/>
            <person name="Nishida K"/>
            <person name="Terakita A"/>
            <person name="Kuratani S"/>
            <person name="Sato K"/>
            <person name="Hyodo S Kuraku.S."/>
        </authorList>
    </citation>
    <scope>NUCLEOTIDE SEQUENCE [LARGE SCALE GENOMIC DNA]</scope>
</reference>
<comment type="subcellular location">
    <subcellularLocation>
        <location evidence="1">Nucleus</location>
    </subcellularLocation>
</comment>
<organism evidence="11 12">
    <name type="scientific">Scyliorhinus torazame</name>
    <name type="common">Cloudy catshark</name>
    <name type="synonym">Catulus torazame</name>
    <dbReference type="NCBI Taxonomy" id="75743"/>
    <lineage>
        <taxon>Eukaryota</taxon>
        <taxon>Metazoa</taxon>
        <taxon>Chordata</taxon>
        <taxon>Craniata</taxon>
        <taxon>Vertebrata</taxon>
        <taxon>Chondrichthyes</taxon>
        <taxon>Elasmobranchii</taxon>
        <taxon>Galeomorphii</taxon>
        <taxon>Galeoidea</taxon>
        <taxon>Carcharhiniformes</taxon>
        <taxon>Scyliorhinidae</taxon>
        <taxon>Scyliorhinus</taxon>
    </lineage>
</organism>
<evidence type="ECO:0000256" key="4">
    <source>
        <dbReference type="ARBA" id="ARBA00022771"/>
    </source>
</evidence>
<dbReference type="GO" id="GO:0008270">
    <property type="term" value="F:zinc ion binding"/>
    <property type="evidence" value="ECO:0007669"/>
    <property type="project" value="UniProtKB-KW"/>
</dbReference>
<dbReference type="OrthoDB" id="624345at2759"/>
<gene>
    <name evidence="11" type="ORF">scyTo_0005845</name>
</gene>
<evidence type="ECO:0000313" key="12">
    <source>
        <dbReference type="Proteomes" id="UP000288216"/>
    </source>
</evidence>
<evidence type="ECO:0000256" key="6">
    <source>
        <dbReference type="ARBA" id="ARBA00023015"/>
    </source>
</evidence>
<sequence length="128" mass="14236">MAAVPSAEEADGGDAEADVFDSKTHCLELSRRQNEQRKRGLFCDLTLSVGGREFRAHRSVLAAATEYFEPLLGGNFEESRSERVEMRKWSTEPGPDPDTVEAVIQYMYTGNIQVSTGTVHEVLELADR</sequence>
<dbReference type="Proteomes" id="UP000288216">
    <property type="component" value="Unassembled WGS sequence"/>
</dbReference>
<evidence type="ECO:0000256" key="3">
    <source>
        <dbReference type="ARBA" id="ARBA00022737"/>
    </source>
</evidence>
<dbReference type="OMA" id="DSKTHCL"/>
<dbReference type="GO" id="GO:0005634">
    <property type="term" value="C:nucleus"/>
    <property type="evidence" value="ECO:0007669"/>
    <property type="project" value="UniProtKB-SubCell"/>
</dbReference>
<keyword evidence="6" id="KW-0805">Transcription regulation</keyword>
<dbReference type="InterPro" id="IPR050457">
    <property type="entry name" value="ZnFinger_BTB_dom_contain"/>
</dbReference>
<keyword evidence="8" id="KW-0804">Transcription</keyword>
<dbReference type="SUPFAM" id="SSF54695">
    <property type="entry name" value="POZ domain"/>
    <property type="match status" value="1"/>
</dbReference>
<evidence type="ECO:0000256" key="7">
    <source>
        <dbReference type="ARBA" id="ARBA00023125"/>
    </source>
</evidence>
<protein>
    <recommendedName>
        <fullName evidence="10">BTB domain-containing protein</fullName>
    </recommendedName>
</protein>
<dbReference type="PANTHER" id="PTHR46105:SF5">
    <property type="entry name" value="ZINC FINGER AND BTB DOMAIN-CONTAINING PROTEIN 44 ISOFORM X1"/>
    <property type="match status" value="1"/>
</dbReference>
<evidence type="ECO:0000256" key="8">
    <source>
        <dbReference type="ARBA" id="ARBA00023163"/>
    </source>
</evidence>
<dbReference type="InterPro" id="IPR011333">
    <property type="entry name" value="SKP1/BTB/POZ_sf"/>
</dbReference>
<evidence type="ECO:0000313" key="11">
    <source>
        <dbReference type="EMBL" id="GCB71118.1"/>
    </source>
</evidence>
<dbReference type="GO" id="GO:0000978">
    <property type="term" value="F:RNA polymerase II cis-regulatory region sequence-specific DNA binding"/>
    <property type="evidence" value="ECO:0007669"/>
    <property type="project" value="TreeGrafter"/>
</dbReference>
<evidence type="ECO:0000256" key="2">
    <source>
        <dbReference type="ARBA" id="ARBA00022723"/>
    </source>
</evidence>
<dbReference type="EMBL" id="BFAA01001886">
    <property type="protein sequence ID" value="GCB71118.1"/>
    <property type="molecule type" value="Genomic_DNA"/>
</dbReference>
<evidence type="ECO:0000256" key="5">
    <source>
        <dbReference type="ARBA" id="ARBA00022833"/>
    </source>
</evidence>
<feature type="domain" description="BTB" evidence="10">
    <location>
        <begin position="43"/>
        <end position="116"/>
    </location>
</feature>
<dbReference type="STRING" id="75743.A0A401PDC0"/>
<comment type="caution">
    <text evidence="11">The sequence shown here is derived from an EMBL/GenBank/DDBJ whole genome shotgun (WGS) entry which is preliminary data.</text>
</comment>
<keyword evidence="2" id="KW-0479">Metal-binding</keyword>
<dbReference type="PROSITE" id="PS50097">
    <property type="entry name" value="BTB"/>
    <property type="match status" value="1"/>
</dbReference>
<accession>A0A401PDC0</accession>